<dbReference type="CDD" id="cd16106">
    <property type="entry name" value="Ubl_Dsk2p_like"/>
    <property type="match status" value="1"/>
</dbReference>
<sequence>MPVNCTVKCPAEVKLTVSFEESDTVLSLKEKIEKQLAETPTPTPAAQQRLIYSGRILKDDDLLSIYKIQEGNTLHMVKGAAPKAASSSTSTPSATATPAAQSTTQNRDAAAAAPGLNTTPLPNPFMANPFAALQGGAGAGGFPPMGGMPPMGMGGAGAMDPNLMANLLQNPQVSQQVSQMMQNPAFMDAMIASNPQLAGMMTPEMRAMMSSPDFARMMSDPNVVRQAMAMAPMMQQMGGMGGMGGTPNMGAMGAGAQNPFAMLGGMGAGGMGAPGARDATGTSPTAGAPGGMPPMNPALLQMLMGGGGMPFGAPATIPGQPQRPPEELYEVQLRQLVEMGFYSPPENIRALQMTGGNVDAAVEWLLSHPAGR</sequence>
<dbReference type="OrthoDB" id="267397at2759"/>
<feature type="domain" description="Ubiquitin-like" evidence="3">
    <location>
        <begin position="3"/>
        <end position="77"/>
    </location>
</feature>
<accession>A0A507C3A4</accession>
<dbReference type="GeneID" id="42004620"/>
<dbReference type="Pfam" id="PF22562">
    <property type="entry name" value="UBA_7"/>
    <property type="match status" value="1"/>
</dbReference>
<dbReference type="AlphaFoldDB" id="A0A507C3A4"/>
<dbReference type="GO" id="GO:0031593">
    <property type="term" value="F:polyubiquitin modification-dependent protein binding"/>
    <property type="evidence" value="ECO:0007669"/>
    <property type="project" value="TreeGrafter"/>
</dbReference>
<comment type="caution">
    <text evidence="4">The sequence shown here is derived from an EMBL/GenBank/DDBJ whole genome shotgun (WGS) entry which is preliminary data.</text>
</comment>
<evidence type="ECO:0000259" key="2">
    <source>
        <dbReference type="PROSITE" id="PS50030"/>
    </source>
</evidence>
<dbReference type="PROSITE" id="PS50030">
    <property type="entry name" value="UBA"/>
    <property type="match status" value="1"/>
</dbReference>
<protein>
    <recommendedName>
        <fullName evidence="6">Ubiquilin</fullName>
    </recommendedName>
</protein>
<organism evidence="4 5">
    <name type="scientific">Synchytrium microbalum</name>
    <dbReference type="NCBI Taxonomy" id="1806994"/>
    <lineage>
        <taxon>Eukaryota</taxon>
        <taxon>Fungi</taxon>
        <taxon>Fungi incertae sedis</taxon>
        <taxon>Chytridiomycota</taxon>
        <taxon>Chytridiomycota incertae sedis</taxon>
        <taxon>Chytridiomycetes</taxon>
        <taxon>Synchytriales</taxon>
        <taxon>Synchytriaceae</taxon>
        <taxon>Synchytrium</taxon>
    </lineage>
</organism>
<name>A0A507C3A4_9FUNG</name>
<dbReference type="PANTHER" id="PTHR10677:SF3">
    <property type="entry name" value="FI07626P-RELATED"/>
    <property type="match status" value="1"/>
</dbReference>
<dbReference type="PANTHER" id="PTHR10677">
    <property type="entry name" value="UBIQUILIN"/>
    <property type="match status" value="1"/>
</dbReference>
<dbReference type="InterPro" id="IPR000626">
    <property type="entry name" value="Ubiquitin-like_dom"/>
</dbReference>
<dbReference type="GO" id="GO:0005829">
    <property type="term" value="C:cytosol"/>
    <property type="evidence" value="ECO:0007669"/>
    <property type="project" value="TreeGrafter"/>
</dbReference>
<dbReference type="InterPro" id="IPR009060">
    <property type="entry name" value="UBA-like_sf"/>
</dbReference>
<dbReference type="PROSITE" id="PS50053">
    <property type="entry name" value="UBIQUITIN_2"/>
    <property type="match status" value="1"/>
</dbReference>
<dbReference type="STRING" id="1806994.A0A507C3A4"/>
<evidence type="ECO:0000313" key="5">
    <source>
        <dbReference type="Proteomes" id="UP000319731"/>
    </source>
</evidence>
<dbReference type="SUPFAM" id="SSF54236">
    <property type="entry name" value="Ubiquitin-like"/>
    <property type="match status" value="1"/>
</dbReference>
<evidence type="ECO:0000313" key="4">
    <source>
        <dbReference type="EMBL" id="TPX33858.1"/>
    </source>
</evidence>
<dbReference type="EMBL" id="QEAO01000017">
    <property type="protein sequence ID" value="TPX33858.1"/>
    <property type="molecule type" value="Genomic_DNA"/>
</dbReference>
<dbReference type="RefSeq" id="XP_031024742.1">
    <property type="nucleotide sequence ID" value="XM_031169323.1"/>
</dbReference>
<dbReference type="SMART" id="SM00727">
    <property type="entry name" value="STI1"/>
    <property type="match status" value="2"/>
</dbReference>
<dbReference type="GO" id="GO:0006511">
    <property type="term" value="P:ubiquitin-dependent protein catabolic process"/>
    <property type="evidence" value="ECO:0007669"/>
    <property type="project" value="TreeGrafter"/>
</dbReference>
<dbReference type="InterPro" id="IPR015496">
    <property type="entry name" value="Ubiquilin"/>
</dbReference>
<dbReference type="Gene3D" id="3.10.20.90">
    <property type="entry name" value="Phosphatidylinositol 3-kinase Catalytic Subunit, Chain A, domain 1"/>
    <property type="match status" value="1"/>
</dbReference>
<feature type="compositionally biased region" description="Low complexity" evidence="1">
    <location>
        <begin position="83"/>
        <end position="104"/>
    </location>
</feature>
<evidence type="ECO:0008006" key="6">
    <source>
        <dbReference type="Google" id="ProtNLM"/>
    </source>
</evidence>
<dbReference type="InterPro" id="IPR029071">
    <property type="entry name" value="Ubiquitin-like_domsf"/>
</dbReference>
<proteinExistence type="predicted"/>
<gene>
    <name evidence="4" type="ORF">SmJEL517_g03395</name>
</gene>
<dbReference type="Gene3D" id="1.10.8.10">
    <property type="entry name" value="DNA helicase RuvA subunit, C-terminal domain"/>
    <property type="match status" value="1"/>
</dbReference>
<feature type="domain" description="UBA" evidence="2">
    <location>
        <begin position="327"/>
        <end position="368"/>
    </location>
</feature>
<dbReference type="SUPFAM" id="SSF46934">
    <property type="entry name" value="UBA-like"/>
    <property type="match status" value="1"/>
</dbReference>
<dbReference type="Pfam" id="PF00240">
    <property type="entry name" value="ubiquitin"/>
    <property type="match status" value="1"/>
</dbReference>
<dbReference type="SMART" id="SM00165">
    <property type="entry name" value="UBA"/>
    <property type="match status" value="1"/>
</dbReference>
<reference evidence="4 5" key="1">
    <citation type="journal article" date="2019" name="Sci. Rep.">
        <title>Comparative genomics of chytrid fungi reveal insights into the obligate biotrophic and pathogenic lifestyle of Synchytrium endobioticum.</title>
        <authorList>
            <person name="van de Vossenberg B.T.L.H."/>
            <person name="Warris S."/>
            <person name="Nguyen H.D.T."/>
            <person name="van Gent-Pelzer M.P.E."/>
            <person name="Joly D.L."/>
            <person name="van de Geest H.C."/>
            <person name="Bonants P.J.M."/>
            <person name="Smith D.S."/>
            <person name="Levesque C.A."/>
            <person name="van der Lee T.A.J."/>
        </authorList>
    </citation>
    <scope>NUCLEOTIDE SEQUENCE [LARGE SCALE GENOMIC DNA]</scope>
    <source>
        <strain evidence="4 5">JEL517</strain>
    </source>
</reference>
<evidence type="ECO:0000256" key="1">
    <source>
        <dbReference type="SAM" id="MobiDB-lite"/>
    </source>
</evidence>
<dbReference type="InterPro" id="IPR006636">
    <property type="entry name" value="STI1_HS-bd"/>
</dbReference>
<dbReference type="SMART" id="SM00213">
    <property type="entry name" value="UBQ"/>
    <property type="match status" value="1"/>
</dbReference>
<feature type="region of interest" description="Disordered" evidence="1">
    <location>
        <begin position="83"/>
        <end position="121"/>
    </location>
</feature>
<evidence type="ECO:0000259" key="3">
    <source>
        <dbReference type="PROSITE" id="PS50053"/>
    </source>
</evidence>
<dbReference type="InterPro" id="IPR015940">
    <property type="entry name" value="UBA"/>
</dbReference>
<keyword evidence="5" id="KW-1185">Reference proteome</keyword>
<dbReference type="Proteomes" id="UP000319731">
    <property type="component" value="Unassembled WGS sequence"/>
</dbReference>